<evidence type="ECO:0000313" key="2">
    <source>
        <dbReference type="Proteomes" id="UP000005396"/>
    </source>
</evidence>
<sequence>MCHDSPSFCLFQPSIKNAGLIIYAGFFQNIPVGSHIIPLKS</sequence>
<dbReference type="AlphaFoldDB" id="A8RRA2"/>
<evidence type="ECO:0000313" key="1">
    <source>
        <dbReference type="EMBL" id="EDP16813.1"/>
    </source>
</evidence>
<name>A8RRA2_ENTBW</name>
<accession>A8RRA2</accession>
<reference evidence="1 2" key="1">
    <citation type="submission" date="2007-08" db="EMBL/GenBank/DDBJ databases">
        <authorList>
            <person name="Fulton L."/>
            <person name="Clifton S."/>
            <person name="Fulton B."/>
            <person name="Xu J."/>
            <person name="Minx P."/>
            <person name="Pepin K.H."/>
            <person name="Johnson M."/>
            <person name="Thiruvilangam P."/>
            <person name="Bhonagiri V."/>
            <person name="Nash W.E."/>
            <person name="Mardis E.R."/>
            <person name="Wilson R.K."/>
        </authorList>
    </citation>
    <scope>NUCLEOTIDE SEQUENCE [LARGE SCALE GENOMIC DNA]</scope>
    <source>
        <strain evidence="2">ATCC BAA-613 / DSM 15670 / CCUG 46953 / JCM 12243 / WAL 16351</strain>
    </source>
</reference>
<protein>
    <submittedName>
        <fullName evidence="1">Uncharacterized protein</fullName>
    </submittedName>
</protein>
<dbReference type="EMBL" id="ABCC02000027">
    <property type="protein sequence ID" value="EDP16813.1"/>
    <property type="molecule type" value="Genomic_DNA"/>
</dbReference>
<dbReference type="Proteomes" id="UP000005396">
    <property type="component" value="Unassembled WGS sequence"/>
</dbReference>
<dbReference type="HOGENOM" id="CLU_3267928_0_0_9"/>
<comment type="caution">
    <text evidence="1">The sequence shown here is derived from an EMBL/GenBank/DDBJ whole genome shotgun (WGS) entry which is preliminary data.</text>
</comment>
<organism evidence="1 2">
    <name type="scientific">Enterocloster bolteae (strain ATCC BAA-613 / DSM 15670 / CCUG 46953 / JCM 12243 / WAL 16351)</name>
    <name type="common">Clostridium bolteae</name>
    <dbReference type="NCBI Taxonomy" id="411902"/>
    <lineage>
        <taxon>Bacteria</taxon>
        <taxon>Bacillati</taxon>
        <taxon>Bacillota</taxon>
        <taxon>Clostridia</taxon>
        <taxon>Lachnospirales</taxon>
        <taxon>Lachnospiraceae</taxon>
        <taxon>Enterocloster</taxon>
    </lineage>
</organism>
<dbReference type="PaxDb" id="411902-CLOBOL_02958"/>
<gene>
    <name evidence="1" type="ORF">CLOBOL_02958</name>
</gene>
<reference evidence="1 2" key="2">
    <citation type="submission" date="2007-09" db="EMBL/GenBank/DDBJ databases">
        <title>Draft genome sequence of Clostridium bolteae (ATCC BAA-613).</title>
        <authorList>
            <person name="Sudarsanam P."/>
            <person name="Ley R."/>
            <person name="Guruge J."/>
            <person name="Turnbaugh P.J."/>
            <person name="Mahowald M."/>
            <person name="Liep D."/>
            <person name="Gordon J."/>
        </authorList>
    </citation>
    <scope>NUCLEOTIDE SEQUENCE [LARGE SCALE GENOMIC DNA]</scope>
    <source>
        <strain evidence="2">ATCC BAA-613 / DSM 15670 / CCUG 46953 / JCM 12243 / WAL 16351</strain>
    </source>
</reference>
<proteinExistence type="predicted"/>